<dbReference type="PANTHER" id="PTHR30006">
    <property type="entry name" value="THIAMINE-BINDING PERIPLASMIC PROTEIN-RELATED"/>
    <property type="match status" value="1"/>
</dbReference>
<dbReference type="PANTHER" id="PTHR30006:SF2">
    <property type="entry name" value="ABC TRANSPORTER SUBSTRATE-BINDING PROTEIN"/>
    <property type="match status" value="1"/>
</dbReference>
<dbReference type="PROSITE" id="PS51257">
    <property type="entry name" value="PROKAR_LIPOPROTEIN"/>
    <property type="match status" value="1"/>
</dbReference>
<keyword evidence="4" id="KW-1185">Reference proteome</keyword>
<evidence type="ECO:0000256" key="1">
    <source>
        <dbReference type="ARBA" id="ARBA00022729"/>
    </source>
</evidence>
<organism evidence="3 4">
    <name type="scientific">Actinophytocola glycyrrhizae</name>
    <dbReference type="NCBI Taxonomy" id="2044873"/>
    <lineage>
        <taxon>Bacteria</taxon>
        <taxon>Bacillati</taxon>
        <taxon>Actinomycetota</taxon>
        <taxon>Actinomycetes</taxon>
        <taxon>Pseudonocardiales</taxon>
        <taxon>Pseudonocardiaceae</taxon>
    </lineage>
</organism>
<keyword evidence="1 2" id="KW-0732">Signal</keyword>
<evidence type="ECO:0000256" key="2">
    <source>
        <dbReference type="SAM" id="SignalP"/>
    </source>
</evidence>
<accession>A0ABV9S626</accession>
<sequence>MALRTRFGAALAAVALLGLTACGGSDGGEAAADEAAKAGNQALADLITKAREEGSVTFYSVPPEDVAQALADAFTEKYGIDASFVRLTAAPLAQRFSAEAEAGKPGADMLMVSNSPFYADGIAKDWLTPLPEAGIPDYPAGLPADFVLADPGAAVVQVQPSGFGYNTDEVSEQDAPKDWPDLLDPKWKGRILMANPKSSPAYVDFWYMIEQEYGIDYLRDLRGQVARFYDGTVPLTEAMAAGEGAITVPNVTSAVQPAKDKGAPVAINVPSLTNGPEIVAGIATEAEHPNAARLLTHFVLSEEGNKILNSQPGSVSPYDEAQMPARFTRVVHAEAAKKEKEILGALGAD</sequence>
<protein>
    <submittedName>
        <fullName evidence="3">ABC transporter substrate-binding protein</fullName>
    </submittedName>
</protein>
<proteinExistence type="predicted"/>
<reference evidence="4" key="1">
    <citation type="journal article" date="2019" name="Int. J. Syst. Evol. Microbiol.">
        <title>The Global Catalogue of Microorganisms (GCM) 10K type strain sequencing project: providing services to taxonomists for standard genome sequencing and annotation.</title>
        <authorList>
            <consortium name="The Broad Institute Genomics Platform"/>
            <consortium name="The Broad Institute Genome Sequencing Center for Infectious Disease"/>
            <person name="Wu L."/>
            <person name="Ma J."/>
        </authorList>
    </citation>
    <scope>NUCLEOTIDE SEQUENCE [LARGE SCALE GENOMIC DNA]</scope>
    <source>
        <strain evidence="4">ZS-22-S1</strain>
    </source>
</reference>
<comment type="caution">
    <text evidence="3">The sequence shown here is derived from an EMBL/GenBank/DDBJ whole genome shotgun (WGS) entry which is preliminary data.</text>
</comment>
<evidence type="ECO:0000313" key="4">
    <source>
        <dbReference type="Proteomes" id="UP001595859"/>
    </source>
</evidence>
<gene>
    <name evidence="3" type="ORF">ACFPCV_20630</name>
</gene>
<dbReference type="Pfam" id="PF13531">
    <property type="entry name" value="SBP_bac_11"/>
    <property type="match status" value="1"/>
</dbReference>
<name>A0ABV9S626_9PSEU</name>
<dbReference type="Gene3D" id="3.40.190.10">
    <property type="entry name" value="Periplasmic binding protein-like II"/>
    <property type="match status" value="2"/>
</dbReference>
<dbReference type="SUPFAM" id="SSF53850">
    <property type="entry name" value="Periplasmic binding protein-like II"/>
    <property type="match status" value="1"/>
</dbReference>
<evidence type="ECO:0000313" key="3">
    <source>
        <dbReference type="EMBL" id="MFC4855925.1"/>
    </source>
</evidence>
<dbReference type="EMBL" id="JBHSIS010000009">
    <property type="protein sequence ID" value="MFC4855925.1"/>
    <property type="molecule type" value="Genomic_DNA"/>
</dbReference>
<dbReference type="RefSeq" id="WP_378057893.1">
    <property type="nucleotide sequence ID" value="NZ_JBHSIS010000009.1"/>
</dbReference>
<dbReference type="Proteomes" id="UP001595859">
    <property type="component" value="Unassembled WGS sequence"/>
</dbReference>
<feature type="chain" id="PRO_5046399301" evidence="2">
    <location>
        <begin position="24"/>
        <end position="349"/>
    </location>
</feature>
<feature type="signal peptide" evidence="2">
    <location>
        <begin position="1"/>
        <end position="23"/>
    </location>
</feature>